<evidence type="ECO:0000313" key="3">
    <source>
        <dbReference type="Proteomes" id="UP001597169"/>
    </source>
</evidence>
<reference evidence="3" key="1">
    <citation type="journal article" date="2019" name="Int. J. Syst. Evol. Microbiol.">
        <title>The Global Catalogue of Microorganisms (GCM) 10K type strain sequencing project: providing services to taxonomists for standard genome sequencing and annotation.</title>
        <authorList>
            <consortium name="The Broad Institute Genomics Platform"/>
            <consortium name="The Broad Institute Genome Sequencing Center for Infectious Disease"/>
            <person name="Wu L."/>
            <person name="Ma J."/>
        </authorList>
    </citation>
    <scope>NUCLEOTIDE SEQUENCE [LARGE SCALE GENOMIC DNA]</scope>
    <source>
        <strain evidence="3">CCUG 53519</strain>
    </source>
</reference>
<accession>A0ABW3PTV0</accession>
<evidence type="ECO:0000313" key="2">
    <source>
        <dbReference type="EMBL" id="MFD1129055.1"/>
    </source>
</evidence>
<keyword evidence="1" id="KW-0472">Membrane</keyword>
<dbReference type="RefSeq" id="WP_251581979.1">
    <property type="nucleotide sequence ID" value="NZ_JBHTKX010000001.1"/>
</dbReference>
<dbReference type="Proteomes" id="UP001597169">
    <property type="component" value="Unassembled WGS sequence"/>
</dbReference>
<evidence type="ECO:0000256" key="1">
    <source>
        <dbReference type="SAM" id="Phobius"/>
    </source>
</evidence>
<name>A0ABW3PTV0_9BACL</name>
<keyword evidence="1" id="KW-0812">Transmembrane</keyword>
<gene>
    <name evidence="2" type="ORF">ACFQ3J_12810</name>
</gene>
<organism evidence="2 3">
    <name type="scientific">Paenibacillus provencensis</name>
    <dbReference type="NCBI Taxonomy" id="441151"/>
    <lineage>
        <taxon>Bacteria</taxon>
        <taxon>Bacillati</taxon>
        <taxon>Bacillota</taxon>
        <taxon>Bacilli</taxon>
        <taxon>Bacillales</taxon>
        <taxon>Paenibacillaceae</taxon>
        <taxon>Paenibacillus</taxon>
    </lineage>
</organism>
<feature type="transmembrane region" description="Helical" evidence="1">
    <location>
        <begin position="20"/>
        <end position="37"/>
    </location>
</feature>
<protein>
    <submittedName>
        <fullName evidence="2">Uncharacterized protein</fullName>
    </submittedName>
</protein>
<keyword evidence="3" id="KW-1185">Reference proteome</keyword>
<comment type="caution">
    <text evidence="2">The sequence shown here is derived from an EMBL/GenBank/DDBJ whole genome shotgun (WGS) entry which is preliminary data.</text>
</comment>
<dbReference type="EMBL" id="JBHTKX010000001">
    <property type="protein sequence ID" value="MFD1129055.1"/>
    <property type="molecule type" value="Genomic_DNA"/>
</dbReference>
<keyword evidence="1" id="KW-1133">Transmembrane helix</keyword>
<sequence length="67" mass="7983">MEKLVHSSSEKLRENGDLLTVLYVLLQCIHFVSFRRIQVLDSYINQIKLKLEEQRRIHMQVKSKGDK</sequence>
<proteinExistence type="predicted"/>